<protein>
    <recommendedName>
        <fullName evidence="3">Outer membrane beta-barrel protein</fullName>
    </recommendedName>
</protein>
<accession>A0A5Q0QF37</accession>
<gene>
    <name evidence="1" type="ORF">GFH32_08630</name>
</gene>
<name>A0A5Q0QF37_9SPHI</name>
<organism evidence="1 2">
    <name type="scientific">Sphingobacterium zhuxiongii</name>
    <dbReference type="NCBI Taxonomy" id="2662364"/>
    <lineage>
        <taxon>Bacteria</taxon>
        <taxon>Pseudomonadati</taxon>
        <taxon>Bacteroidota</taxon>
        <taxon>Sphingobacteriia</taxon>
        <taxon>Sphingobacteriales</taxon>
        <taxon>Sphingobacteriaceae</taxon>
        <taxon>Sphingobacterium</taxon>
    </lineage>
</organism>
<evidence type="ECO:0000313" key="2">
    <source>
        <dbReference type="Proteomes" id="UP000326921"/>
    </source>
</evidence>
<proteinExistence type="predicted"/>
<dbReference type="RefSeq" id="WP_153511207.1">
    <property type="nucleotide sequence ID" value="NZ_CP045652.1"/>
</dbReference>
<keyword evidence="2" id="KW-1185">Reference proteome</keyword>
<dbReference type="AlphaFoldDB" id="A0A5Q0QF37"/>
<sequence>MKYLFLFLLASIPFQNELLGKEPDDNPPRVLRKSSLIQRGYIEHHWFYGIHVGPVIYFGDHDRQLSLGKRFTPKFEVFGGKWFNNSFGGRLSVGGVEFKGVTQDSKLSNGLVYDPSQSLKHQTFNYLNINADFLVNWSNDLVGDNPNRVYSLVPYASVGLIMGLNHQKAVRITPGLGFLHVFRVNNTVDLQFDIRGTLHGDGFDGEDGGRNLDGTLSTLVGISFRIK</sequence>
<reference evidence="1 2" key="1">
    <citation type="submission" date="2019-10" db="EMBL/GenBank/DDBJ databases">
        <authorList>
            <person name="Dong K."/>
        </authorList>
    </citation>
    <scope>NUCLEOTIDE SEQUENCE [LARGE SCALE GENOMIC DNA]</scope>
    <source>
        <strain evidence="2">dk4302</strain>
    </source>
</reference>
<dbReference type="EMBL" id="CP045652">
    <property type="protein sequence ID" value="QGA26388.1"/>
    <property type="molecule type" value="Genomic_DNA"/>
</dbReference>
<evidence type="ECO:0000313" key="1">
    <source>
        <dbReference type="EMBL" id="QGA26388.1"/>
    </source>
</evidence>
<evidence type="ECO:0008006" key="3">
    <source>
        <dbReference type="Google" id="ProtNLM"/>
    </source>
</evidence>
<dbReference type="KEGG" id="sphe:GFH32_08630"/>
<dbReference type="Proteomes" id="UP000326921">
    <property type="component" value="Chromosome"/>
</dbReference>